<evidence type="ECO:0000256" key="3">
    <source>
        <dbReference type="ARBA" id="ARBA00022763"/>
    </source>
</evidence>
<evidence type="ECO:0000259" key="8">
    <source>
        <dbReference type="SMART" id="SM01031"/>
    </source>
</evidence>
<dbReference type="InterPro" id="IPR036985">
    <property type="entry name" value="Transglutaminase-like_sf"/>
</dbReference>
<protein>
    <recommendedName>
        <fullName evidence="12">Rad4-domain-containing protein</fullName>
    </recommendedName>
</protein>
<sequence>MAGTRGRSRKTTDAPTPRRSLRKRETVEEERDGLPDAVREMLHEDRAAKRAADDEEKKPLKKRKTAHAQRTSSPVPEPQPAARTTPVRPSKPTPSSLPPSLLPYEPPSNHAPTQQPSRVRQTIEDSDESDDDSDMEWEDALGDGGDSESDEGEAKAPPQIGDVSITIGGKKSDEVSTKKKVRRRAITSVDRKRRLDIHKMHVLCLLYHVHRRNAWCNDARVQSALRKLVEPKVLTNLVPNPDLTQYSASKRFVDALNELKIMWSKRFKATAQGMSKPKWAEPGAEVRPFSDFDELDNPMDKDDFRTAARTLQGSNDVGGQLFCALLRGIGIETRLVCSLQELPFASAAQPSTPQKPAQSARTITVDPYNKSPAKSPAPARNKKLSKMERVMGERHPVLNKAGTGPKRLKAFQTPYPVYWVEAFNSAHQKWVPIDPLSTFTINAPEKLEPPFSYTQNSLTYAIAFEADYTAHDVTRRYAKAYNAKTLKFRVESTPRGPQWWTRSLKYFTRPVALPRDAAEGAVLARKVAAEGIPKNVQDFKNHPVYVLERHLRHNEVIHPLDVVGKVNVGSAMNPRMEPIYRRKNVHIVRSADKWYRLGRDVLPGEQALKHAKPKKTRLPSIGPGDGIEDASEDIGAALYAVFQTELYVPPPVVRGKVPRNAYGNLDLYVPSMVPPGGVHVRHKLASKAARLLGIDFADAVTGFSFKGRHGTAVVQGCVVAAEYAEAVEQVIEGFEYLQVQAEEDARRSESLRLWRRFYLGLRIAQRVNAIEIDGQRGDVVDVQKSIDYEEQRRQADEMAGGFLPEDTAYVEPPRATRPDIEFGGGFVRSDDEEEVGGSDEAAVDDKVADDDRDQNGGAEPQERQNGEGTAVSNGDAHDEDMGGGFLPPDEQEDSDFELGGPSLNRQESFGSAILESQELRPRRRSSFGEPYISSDASTPRHRKISVDSDEESEWEDPAGFARFSALEGNAESVELPERVAAQNDEGDTGGGFFLPPTAFDTNPSIHDALAPSEEELRSKAENDGVADVQVIAPEVKVVPAEQEQHGGDGDGGIGIPVSSLQSEISDTGSLLLEDPEDEDAEPDWLVDAT</sequence>
<dbReference type="GO" id="GO:0005737">
    <property type="term" value="C:cytoplasm"/>
    <property type="evidence" value="ECO:0007669"/>
    <property type="project" value="TreeGrafter"/>
</dbReference>
<evidence type="ECO:0000256" key="2">
    <source>
        <dbReference type="ARBA" id="ARBA00009525"/>
    </source>
</evidence>
<feature type="compositionally biased region" description="Basic and acidic residues" evidence="6">
    <location>
        <begin position="32"/>
        <end position="58"/>
    </location>
</feature>
<feature type="domain" description="Rad4 beta-hairpin" evidence="8">
    <location>
        <begin position="588"/>
        <end position="650"/>
    </location>
</feature>
<feature type="compositionally biased region" description="Acidic residues" evidence="6">
    <location>
        <begin position="947"/>
        <end position="956"/>
    </location>
</feature>
<evidence type="ECO:0008006" key="12">
    <source>
        <dbReference type="Google" id="ProtNLM"/>
    </source>
</evidence>
<dbReference type="GO" id="GO:0003684">
    <property type="term" value="F:damaged DNA binding"/>
    <property type="evidence" value="ECO:0007669"/>
    <property type="project" value="InterPro"/>
</dbReference>
<proteinExistence type="inferred from homology"/>
<dbReference type="PANTHER" id="PTHR12135:SF0">
    <property type="entry name" value="DNA REPAIR PROTEIN COMPLEMENTING XP-C CELLS"/>
    <property type="match status" value="1"/>
</dbReference>
<dbReference type="PANTHER" id="PTHR12135">
    <property type="entry name" value="DNA REPAIR PROTEIN XP-C / RAD4"/>
    <property type="match status" value="1"/>
</dbReference>
<reference evidence="10" key="1">
    <citation type="submission" date="2022-10" db="EMBL/GenBank/DDBJ databases">
        <title>Tapping the CABI collections for fungal endophytes: first genome assemblies for Collariella, Neodidymelliopsis, Ascochyta clinopodiicola, Didymella pomorum, Didymosphaeria variabile, Neocosmospora piperis and Neocucurbitaria cava.</title>
        <authorList>
            <person name="Hill R."/>
        </authorList>
    </citation>
    <scope>NUCLEOTIDE SEQUENCE</scope>
    <source>
        <strain evidence="10">IMI 355091</strain>
    </source>
</reference>
<dbReference type="InterPro" id="IPR038765">
    <property type="entry name" value="Papain-like_cys_pep_sf"/>
</dbReference>
<evidence type="ECO:0000259" key="9">
    <source>
        <dbReference type="SMART" id="SM01032"/>
    </source>
</evidence>
<evidence type="ECO:0000256" key="1">
    <source>
        <dbReference type="ARBA" id="ARBA00004123"/>
    </source>
</evidence>
<evidence type="ECO:0000256" key="5">
    <source>
        <dbReference type="ARBA" id="ARBA00023242"/>
    </source>
</evidence>
<dbReference type="EMBL" id="JAPEVA010000143">
    <property type="protein sequence ID" value="KAJ4397971.1"/>
    <property type="molecule type" value="Genomic_DNA"/>
</dbReference>
<dbReference type="Gene3D" id="2.20.20.110">
    <property type="entry name" value="Rad4, beta-hairpin domain BHD1"/>
    <property type="match status" value="1"/>
</dbReference>
<keyword evidence="5" id="KW-0539">Nucleus</keyword>
<evidence type="ECO:0000259" key="7">
    <source>
        <dbReference type="SMART" id="SM01030"/>
    </source>
</evidence>
<dbReference type="InterPro" id="IPR018325">
    <property type="entry name" value="Rad4/PNGase_transGLS-fold"/>
</dbReference>
<dbReference type="GO" id="GO:0003697">
    <property type="term" value="F:single-stranded DNA binding"/>
    <property type="evidence" value="ECO:0007669"/>
    <property type="project" value="TreeGrafter"/>
</dbReference>
<feature type="region of interest" description="Disordered" evidence="6">
    <location>
        <begin position="1040"/>
        <end position="1089"/>
    </location>
</feature>
<comment type="caution">
    <text evidence="10">The sequence shown here is derived from an EMBL/GenBank/DDBJ whole genome shotgun (WGS) entry which is preliminary data.</text>
</comment>
<feature type="domain" description="Rad4 beta-hairpin" evidence="9">
    <location>
        <begin position="657"/>
        <end position="731"/>
    </location>
</feature>
<feature type="compositionally biased region" description="Pro residues" evidence="6">
    <location>
        <begin position="89"/>
        <end position="106"/>
    </location>
</feature>
<feature type="compositionally biased region" description="Acidic residues" evidence="6">
    <location>
        <begin position="124"/>
        <end position="151"/>
    </location>
</feature>
<dbReference type="InterPro" id="IPR042488">
    <property type="entry name" value="Rad4_BHD3_sf"/>
</dbReference>
<comment type="similarity">
    <text evidence="2">Belongs to the XPC family.</text>
</comment>
<feature type="compositionally biased region" description="Acidic residues" evidence="6">
    <location>
        <begin position="1073"/>
        <end position="1089"/>
    </location>
</feature>
<comment type="subcellular location">
    <subcellularLocation>
        <location evidence="1">Nucleus</location>
    </subcellularLocation>
</comment>
<dbReference type="GO" id="GO:0006298">
    <property type="term" value="P:mismatch repair"/>
    <property type="evidence" value="ECO:0007669"/>
    <property type="project" value="TreeGrafter"/>
</dbReference>
<dbReference type="SMART" id="SM01031">
    <property type="entry name" value="BHD_2"/>
    <property type="match status" value="1"/>
</dbReference>
<feature type="compositionally biased region" description="Polar residues" evidence="6">
    <location>
        <begin position="348"/>
        <end position="362"/>
    </location>
</feature>
<dbReference type="Gene3D" id="3.30.60.290">
    <property type="entry name" value="Rad4, beta-hairpin domain BHD2"/>
    <property type="match status" value="1"/>
</dbReference>
<feature type="region of interest" description="Disordered" evidence="6">
    <location>
        <begin position="347"/>
        <end position="381"/>
    </location>
</feature>
<dbReference type="GO" id="GO:0006289">
    <property type="term" value="P:nucleotide-excision repair"/>
    <property type="evidence" value="ECO:0007669"/>
    <property type="project" value="InterPro"/>
</dbReference>
<name>A0A9W8Z596_9PLEO</name>
<dbReference type="Gene3D" id="3.90.260.10">
    <property type="entry name" value="Transglutaminase-like"/>
    <property type="match status" value="1"/>
</dbReference>
<dbReference type="GO" id="GO:0071942">
    <property type="term" value="C:XPC complex"/>
    <property type="evidence" value="ECO:0007669"/>
    <property type="project" value="TreeGrafter"/>
</dbReference>
<dbReference type="GO" id="GO:0000111">
    <property type="term" value="C:nucleotide-excision repair factor 2 complex"/>
    <property type="evidence" value="ECO:0007669"/>
    <property type="project" value="TreeGrafter"/>
</dbReference>
<gene>
    <name evidence="10" type="ORF">N0V91_010554</name>
</gene>
<feature type="region of interest" description="Disordered" evidence="6">
    <location>
        <begin position="1"/>
        <end position="180"/>
    </location>
</feature>
<feature type="region of interest" description="Disordered" evidence="6">
    <location>
        <begin position="793"/>
        <end position="956"/>
    </location>
</feature>
<keyword evidence="3" id="KW-0227">DNA damage</keyword>
<dbReference type="Pfam" id="PF10404">
    <property type="entry name" value="BHD_2"/>
    <property type="match status" value="1"/>
</dbReference>
<evidence type="ECO:0000313" key="11">
    <source>
        <dbReference type="Proteomes" id="UP001140510"/>
    </source>
</evidence>
<feature type="compositionally biased region" description="Polar residues" evidence="6">
    <location>
        <begin position="110"/>
        <end position="120"/>
    </location>
</feature>
<dbReference type="SMART" id="SM01032">
    <property type="entry name" value="BHD_3"/>
    <property type="match status" value="1"/>
</dbReference>
<organism evidence="10 11">
    <name type="scientific">Didymella pomorum</name>
    <dbReference type="NCBI Taxonomy" id="749634"/>
    <lineage>
        <taxon>Eukaryota</taxon>
        <taxon>Fungi</taxon>
        <taxon>Dikarya</taxon>
        <taxon>Ascomycota</taxon>
        <taxon>Pezizomycotina</taxon>
        <taxon>Dothideomycetes</taxon>
        <taxon>Pleosporomycetidae</taxon>
        <taxon>Pleosporales</taxon>
        <taxon>Pleosporineae</taxon>
        <taxon>Didymellaceae</taxon>
        <taxon>Didymella</taxon>
    </lineage>
</organism>
<evidence type="ECO:0000313" key="10">
    <source>
        <dbReference type="EMBL" id="KAJ4397971.1"/>
    </source>
</evidence>
<dbReference type="Pfam" id="PF10403">
    <property type="entry name" value="BHD_1"/>
    <property type="match status" value="1"/>
</dbReference>
<dbReference type="AlphaFoldDB" id="A0A9W8Z596"/>
<evidence type="ECO:0000256" key="4">
    <source>
        <dbReference type="ARBA" id="ARBA00023204"/>
    </source>
</evidence>
<dbReference type="SMART" id="SM01030">
    <property type="entry name" value="BHD_1"/>
    <property type="match status" value="1"/>
</dbReference>
<dbReference type="OrthoDB" id="300780at2759"/>
<dbReference type="InterPro" id="IPR004583">
    <property type="entry name" value="DNA_repair_Rad4"/>
</dbReference>
<dbReference type="InterPro" id="IPR018326">
    <property type="entry name" value="Rad4_beta-hairpin_dom1"/>
</dbReference>
<dbReference type="Proteomes" id="UP001140510">
    <property type="component" value="Unassembled WGS sequence"/>
</dbReference>
<dbReference type="InterPro" id="IPR018327">
    <property type="entry name" value="BHD_2"/>
</dbReference>
<dbReference type="Pfam" id="PF10405">
    <property type="entry name" value="BHD_3"/>
    <property type="match status" value="1"/>
</dbReference>
<keyword evidence="4" id="KW-0234">DNA repair</keyword>
<accession>A0A9W8Z596</accession>
<dbReference type="InterPro" id="IPR018328">
    <property type="entry name" value="Rad4_beta-hairpin_dom3"/>
</dbReference>
<feature type="compositionally biased region" description="Polar residues" evidence="6">
    <location>
        <begin position="1058"/>
        <end position="1068"/>
    </location>
</feature>
<feature type="domain" description="Rad4 beta-hairpin" evidence="7">
    <location>
        <begin position="528"/>
        <end position="586"/>
    </location>
</feature>
<dbReference type="Gene3D" id="3.30.70.2460">
    <property type="entry name" value="Rad4, beta-hairpin domain BHD3"/>
    <property type="match status" value="1"/>
</dbReference>
<evidence type="ECO:0000256" key="6">
    <source>
        <dbReference type="SAM" id="MobiDB-lite"/>
    </source>
</evidence>
<dbReference type="Pfam" id="PF03835">
    <property type="entry name" value="Rad4"/>
    <property type="match status" value="1"/>
</dbReference>
<dbReference type="SUPFAM" id="SSF54001">
    <property type="entry name" value="Cysteine proteinases"/>
    <property type="match status" value="1"/>
</dbReference>
<keyword evidence="11" id="KW-1185">Reference proteome</keyword>